<evidence type="ECO:0000256" key="2">
    <source>
        <dbReference type="SAM" id="MobiDB-lite"/>
    </source>
</evidence>
<comment type="caution">
    <text evidence="3">The sequence shown here is derived from an EMBL/GenBank/DDBJ whole genome shotgun (WGS) entry which is preliminary data.</text>
</comment>
<organism evidence="3 4">
    <name type="scientific">Oculimacula yallundae</name>
    <dbReference type="NCBI Taxonomy" id="86028"/>
    <lineage>
        <taxon>Eukaryota</taxon>
        <taxon>Fungi</taxon>
        <taxon>Dikarya</taxon>
        <taxon>Ascomycota</taxon>
        <taxon>Pezizomycotina</taxon>
        <taxon>Leotiomycetes</taxon>
        <taxon>Helotiales</taxon>
        <taxon>Ploettnerulaceae</taxon>
        <taxon>Oculimacula</taxon>
    </lineage>
</organism>
<proteinExistence type="inferred from homology"/>
<reference evidence="3 4" key="1">
    <citation type="journal article" date="2024" name="Commun. Biol.">
        <title>Comparative genomic analysis of thermophilic fungi reveals convergent evolutionary adaptations and gene losses.</title>
        <authorList>
            <person name="Steindorff A.S."/>
            <person name="Aguilar-Pontes M.V."/>
            <person name="Robinson A.J."/>
            <person name="Andreopoulos B."/>
            <person name="LaButti K."/>
            <person name="Kuo A."/>
            <person name="Mondo S."/>
            <person name="Riley R."/>
            <person name="Otillar R."/>
            <person name="Haridas S."/>
            <person name="Lipzen A."/>
            <person name="Grimwood J."/>
            <person name="Schmutz J."/>
            <person name="Clum A."/>
            <person name="Reid I.D."/>
            <person name="Moisan M.C."/>
            <person name="Butler G."/>
            <person name="Nguyen T.T.M."/>
            <person name="Dewar K."/>
            <person name="Conant G."/>
            <person name="Drula E."/>
            <person name="Henrissat B."/>
            <person name="Hansel C."/>
            <person name="Singer S."/>
            <person name="Hutchinson M.I."/>
            <person name="de Vries R.P."/>
            <person name="Natvig D.O."/>
            <person name="Powell A.J."/>
            <person name="Tsang A."/>
            <person name="Grigoriev I.V."/>
        </authorList>
    </citation>
    <scope>NUCLEOTIDE SEQUENCE [LARGE SCALE GENOMIC DNA]</scope>
    <source>
        <strain evidence="3 4">CBS 494.80</strain>
    </source>
</reference>
<keyword evidence="4" id="KW-1185">Reference proteome</keyword>
<evidence type="ECO:0000313" key="4">
    <source>
        <dbReference type="Proteomes" id="UP001595075"/>
    </source>
</evidence>
<dbReference type="PANTHER" id="PTHR22767">
    <property type="entry name" value="N-TERMINAL ACETYLTRANSFERASE-RELATED"/>
    <property type="match status" value="1"/>
</dbReference>
<protein>
    <submittedName>
        <fullName evidence="3">Uncharacterized protein</fullName>
    </submittedName>
</protein>
<sequence>MDQLQDRADAQIWNAIEAKNLKQALKLVDKRLAKKHTPYHEALKLYIRALSPQATEKSAVLVYLEELADKKIAPSELVVTELYDDALGEVLPNPNEHWARIIGELRWQCVKASPKNEDTSLKCFQACLAKNDLDHARQIANSLEKTFPKNHAYIFWNISTMFLFSLSPKCPEMQKKIWGGLALGTIGKLAIATKQATDPKQLPIRSLQSPQELLLLHRITKTYGKAEHSLEYLQDPLLGPESAVAKGEWELWRMKLESLQKAQEWKVLFETTGSLLKRARTADASSQYAEARLSDWIVWVAYIRSASELNDAELFSQVQTEVEAHLDPACKIDKSWKRNASLALVKLAFERSDTSLTSSKVGSLPYRVIVITTYLNQFANASTAYNDLRPFVGRLGQDERKQLLNELDKKVAAQGLSTIRQITEAINTSKLRYLLTCSLPEQERSHSSAKKSSQDEFTCISCSKPCGTICKSCLTQTAESSIRSYRIAASDDKLVSDLPSTDRHPGDDFAVLAAMCLMKLAFAEPQHTDNPLKSSKTSYLLQAAVLLELASVPSRSNFQISLMLIRLYRYLGCGSLAMRSFERLGCKQVQLDTLSYVMLDRISSFHPHAFAQLPSGSEKMRTPAELLQKQRKLYHWAKEHAIKNIWLSFKNSSYNSVFEIREVQEDLETSLARAMSVVESARIARLVEPKRSLSEVLQEYDILAPNAELSSDQFIDTNDYETYPNYESSTGPRFEELSRFEPRPTETRFRQNLTTQKILLLIDPTTPTKGEGLLLQQWLAQYLSNHNHSPSSTPTTGSTNPDSPSLTQPELLAQQVYTSIAQIIHNSCTPALKSEPDIKAKLAGFTQDLITSLEKVLASVENMEGVVPAFAETLHVLYTAHEVASAAVNFHGYLGRRGKDVLDGYTEWEAVGKVGEKLMSAVSEKVRGVKRGMDEGGWIDKVLECVLPEREGDGEGEGDGVVSALRELLDEGFMEQWAGELVESWGDSGTGLGMLRADVKG</sequence>
<name>A0ABR4C508_9HELO</name>
<dbReference type="InterPro" id="IPR019183">
    <property type="entry name" value="NAA25_NatB_aux_su"/>
</dbReference>
<evidence type="ECO:0000256" key="1">
    <source>
        <dbReference type="ARBA" id="ARBA00006298"/>
    </source>
</evidence>
<dbReference type="EMBL" id="JAZHXI010000013">
    <property type="protein sequence ID" value="KAL2064750.1"/>
    <property type="molecule type" value="Genomic_DNA"/>
</dbReference>
<dbReference type="Pfam" id="PF09797">
    <property type="entry name" value="NatB_MDM20"/>
    <property type="match status" value="1"/>
</dbReference>
<dbReference type="PANTHER" id="PTHR22767:SF3">
    <property type="entry name" value="N-ALPHA-ACETYLTRANSFERASE 25, NATB AUXILIARY SUBUNIT"/>
    <property type="match status" value="1"/>
</dbReference>
<evidence type="ECO:0000313" key="3">
    <source>
        <dbReference type="EMBL" id="KAL2064750.1"/>
    </source>
</evidence>
<feature type="compositionally biased region" description="Low complexity" evidence="2">
    <location>
        <begin position="785"/>
        <end position="805"/>
    </location>
</feature>
<dbReference type="Proteomes" id="UP001595075">
    <property type="component" value="Unassembled WGS sequence"/>
</dbReference>
<accession>A0ABR4C508</accession>
<comment type="similarity">
    <text evidence="1">Belongs to the MDM20/NAA25 family.</text>
</comment>
<gene>
    <name evidence="3" type="ORF">VTL71DRAFT_3888</name>
</gene>
<feature type="region of interest" description="Disordered" evidence="2">
    <location>
        <begin position="785"/>
        <end position="807"/>
    </location>
</feature>